<organism evidence="1 2">
    <name type="scientific">Plakobranchus ocellatus</name>
    <dbReference type="NCBI Taxonomy" id="259542"/>
    <lineage>
        <taxon>Eukaryota</taxon>
        <taxon>Metazoa</taxon>
        <taxon>Spiralia</taxon>
        <taxon>Lophotrochozoa</taxon>
        <taxon>Mollusca</taxon>
        <taxon>Gastropoda</taxon>
        <taxon>Heterobranchia</taxon>
        <taxon>Euthyneura</taxon>
        <taxon>Panpulmonata</taxon>
        <taxon>Sacoglossa</taxon>
        <taxon>Placobranchoidea</taxon>
        <taxon>Plakobranchidae</taxon>
        <taxon>Plakobranchus</taxon>
    </lineage>
</organism>
<gene>
    <name evidence="1" type="ORF">PoB_002577700</name>
</gene>
<evidence type="ECO:0000313" key="1">
    <source>
        <dbReference type="EMBL" id="GFN99271.1"/>
    </source>
</evidence>
<reference evidence="1 2" key="1">
    <citation type="journal article" date="2021" name="Elife">
        <title>Chloroplast acquisition without the gene transfer in kleptoplastic sea slugs, Plakobranchus ocellatus.</title>
        <authorList>
            <person name="Maeda T."/>
            <person name="Takahashi S."/>
            <person name="Yoshida T."/>
            <person name="Shimamura S."/>
            <person name="Takaki Y."/>
            <person name="Nagai Y."/>
            <person name="Toyoda A."/>
            <person name="Suzuki Y."/>
            <person name="Arimoto A."/>
            <person name="Ishii H."/>
            <person name="Satoh N."/>
            <person name="Nishiyama T."/>
            <person name="Hasebe M."/>
            <person name="Maruyama T."/>
            <person name="Minagawa J."/>
            <person name="Obokata J."/>
            <person name="Shigenobu S."/>
        </authorList>
    </citation>
    <scope>NUCLEOTIDE SEQUENCE [LARGE SCALE GENOMIC DNA]</scope>
</reference>
<proteinExistence type="predicted"/>
<keyword evidence="2" id="KW-1185">Reference proteome</keyword>
<protein>
    <submittedName>
        <fullName evidence="1">Extensin-1-like</fullName>
    </submittedName>
</protein>
<sequence>MRKKRCAWGTCNSVSRYSSEDYMTGVTFRPFPKPKTQLEKCREWIRLYNSPHTDLSVDKIGGRTNGASVDKVGQIWSQRRSVRCYLVQQQVAAMDAPLLRYS</sequence>
<dbReference type="AlphaFoldDB" id="A0AAV3ZW16"/>
<comment type="caution">
    <text evidence="1">The sequence shown here is derived from an EMBL/GenBank/DDBJ whole genome shotgun (WGS) entry which is preliminary data.</text>
</comment>
<accession>A0AAV3ZW16</accession>
<dbReference type="EMBL" id="BLXT01002986">
    <property type="protein sequence ID" value="GFN99271.1"/>
    <property type="molecule type" value="Genomic_DNA"/>
</dbReference>
<dbReference type="Proteomes" id="UP000735302">
    <property type="component" value="Unassembled WGS sequence"/>
</dbReference>
<name>A0AAV3ZW16_9GAST</name>
<evidence type="ECO:0000313" key="2">
    <source>
        <dbReference type="Proteomes" id="UP000735302"/>
    </source>
</evidence>